<evidence type="ECO:0000259" key="7">
    <source>
        <dbReference type="Pfam" id="PF00828"/>
    </source>
</evidence>
<proteinExistence type="inferred from homology"/>
<dbReference type="PANTHER" id="PTHR12934">
    <property type="entry name" value="50S RIBOSOMAL PROTEIN L15"/>
    <property type="match status" value="1"/>
</dbReference>
<keyword evidence="3 4" id="KW-0687">Ribonucleoprotein</keyword>
<dbReference type="GO" id="GO:0006412">
    <property type="term" value="P:translation"/>
    <property type="evidence" value="ECO:0007669"/>
    <property type="project" value="UniProtKB-UniRule"/>
</dbReference>
<evidence type="ECO:0000256" key="4">
    <source>
        <dbReference type="HAMAP-Rule" id="MF_01341"/>
    </source>
</evidence>
<comment type="subunit">
    <text evidence="4">Part of the 50S ribosomal subunit.</text>
</comment>
<evidence type="ECO:0000313" key="9">
    <source>
        <dbReference type="Proteomes" id="UP000177583"/>
    </source>
</evidence>
<keyword evidence="4" id="KW-0694">RNA-binding</keyword>
<keyword evidence="2 4" id="KW-0689">Ribosomal protein</keyword>
<dbReference type="NCBIfam" id="TIGR01071">
    <property type="entry name" value="rplO_bact"/>
    <property type="match status" value="1"/>
</dbReference>
<feature type="domain" description="Large ribosomal subunit protein uL15/eL18" evidence="7">
    <location>
        <begin position="78"/>
        <end position="146"/>
    </location>
</feature>
<dbReference type="InterPro" id="IPR021131">
    <property type="entry name" value="Ribosomal_uL15/eL18"/>
</dbReference>
<dbReference type="Pfam" id="PF00828">
    <property type="entry name" value="Ribosomal_L27A"/>
    <property type="match status" value="1"/>
</dbReference>
<dbReference type="InterPro" id="IPR036227">
    <property type="entry name" value="Ribosomal_uL15/eL18_sf"/>
</dbReference>
<dbReference type="AlphaFoldDB" id="A0A1F6GMN3"/>
<evidence type="ECO:0000256" key="2">
    <source>
        <dbReference type="ARBA" id="ARBA00022980"/>
    </source>
</evidence>
<evidence type="ECO:0000256" key="1">
    <source>
        <dbReference type="ARBA" id="ARBA00007320"/>
    </source>
</evidence>
<evidence type="ECO:0000313" key="8">
    <source>
        <dbReference type="EMBL" id="OGG99386.1"/>
    </source>
</evidence>
<evidence type="ECO:0000256" key="6">
    <source>
        <dbReference type="SAM" id="MobiDB-lite"/>
    </source>
</evidence>
<comment type="similarity">
    <text evidence="1 4 5">Belongs to the universal ribosomal protein uL15 family.</text>
</comment>
<dbReference type="GO" id="GO:0003735">
    <property type="term" value="F:structural constituent of ribosome"/>
    <property type="evidence" value="ECO:0007669"/>
    <property type="project" value="InterPro"/>
</dbReference>
<reference evidence="8 9" key="1">
    <citation type="journal article" date="2016" name="Nat. Commun.">
        <title>Thousands of microbial genomes shed light on interconnected biogeochemical processes in an aquifer system.</title>
        <authorList>
            <person name="Anantharaman K."/>
            <person name="Brown C.T."/>
            <person name="Hug L.A."/>
            <person name="Sharon I."/>
            <person name="Castelle C.J."/>
            <person name="Probst A.J."/>
            <person name="Thomas B.C."/>
            <person name="Singh A."/>
            <person name="Wilkins M.J."/>
            <person name="Karaoz U."/>
            <person name="Brodie E.L."/>
            <person name="Williams K.H."/>
            <person name="Hubbard S.S."/>
            <person name="Banfield J.F."/>
        </authorList>
    </citation>
    <scope>NUCLEOTIDE SEQUENCE [LARGE SCALE GENOMIC DNA]</scope>
</reference>
<dbReference type="PANTHER" id="PTHR12934:SF11">
    <property type="entry name" value="LARGE RIBOSOMAL SUBUNIT PROTEIN UL15M"/>
    <property type="match status" value="1"/>
</dbReference>
<evidence type="ECO:0000256" key="5">
    <source>
        <dbReference type="RuleBase" id="RU003888"/>
    </source>
</evidence>
<dbReference type="InterPro" id="IPR001196">
    <property type="entry name" value="Ribosomal_uL15_CS"/>
</dbReference>
<organism evidence="8 9">
    <name type="scientific">Candidatus Lambdaproteobacteria bacterium RIFOXYD2_FULL_56_26</name>
    <dbReference type="NCBI Taxonomy" id="1817773"/>
    <lineage>
        <taxon>Bacteria</taxon>
        <taxon>Pseudomonadati</taxon>
        <taxon>Pseudomonadota</taxon>
        <taxon>Candidatus Lambdaproteobacteria</taxon>
    </lineage>
</organism>
<protein>
    <recommendedName>
        <fullName evidence="4">Large ribosomal subunit protein uL15</fullName>
    </recommendedName>
</protein>
<dbReference type="InterPro" id="IPR005749">
    <property type="entry name" value="Ribosomal_uL15_bac-type"/>
</dbReference>
<dbReference type="Gene3D" id="3.100.10.10">
    <property type="match status" value="1"/>
</dbReference>
<sequence length="150" mass="16071">MLHRLENAPGAKKTRKRIGRGPGSGTGKTSGRGHKGSHARSGSKSRIGFEGGQMPLHIRLPKRGFKNIFREEFLVVNVAAIAKSTKLDKSKLITLAVLQEAGLVPKGKLRLKVLGNGEINEKIKIEAHSFSASAEEKILAAGGQVTKLES</sequence>
<gene>
    <name evidence="4" type="primary">rplO</name>
    <name evidence="8" type="ORF">A2557_12355</name>
</gene>
<dbReference type="Proteomes" id="UP000177583">
    <property type="component" value="Unassembled WGS sequence"/>
</dbReference>
<feature type="region of interest" description="Disordered" evidence="6">
    <location>
        <begin position="1"/>
        <end position="50"/>
    </location>
</feature>
<name>A0A1F6GMN3_9PROT</name>
<dbReference type="PROSITE" id="PS00475">
    <property type="entry name" value="RIBOSOMAL_L15"/>
    <property type="match status" value="1"/>
</dbReference>
<dbReference type="SUPFAM" id="SSF52080">
    <property type="entry name" value="Ribosomal proteins L15p and L18e"/>
    <property type="match status" value="1"/>
</dbReference>
<keyword evidence="4" id="KW-0699">rRNA-binding</keyword>
<evidence type="ECO:0000256" key="3">
    <source>
        <dbReference type="ARBA" id="ARBA00023274"/>
    </source>
</evidence>
<dbReference type="HAMAP" id="MF_01341">
    <property type="entry name" value="Ribosomal_uL15"/>
    <property type="match status" value="1"/>
</dbReference>
<dbReference type="EMBL" id="MFNF01000057">
    <property type="protein sequence ID" value="OGG99386.1"/>
    <property type="molecule type" value="Genomic_DNA"/>
</dbReference>
<feature type="compositionally biased region" description="Gly residues" evidence="6">
    <location>
        <begin position="20"/>
        <end position="30"/>
    </location>
</feature>
<dbReference type="GO" id="GO:0022625">
    <property type="term" value="C:cytosolic large ribosomal subunit"/>
    <property type="evidence" value="ECO:0007669"/>
    <property type="project" value="TreeGrafter"/>
</dbReference>
<dbReference type="InterPro" id="IPR030878">
    <property type="entry name" value="Ribosomal_uL15"/>
</dbReference>
<dbReference type="GO" id="GO:0019843">
    <property type="term" value="F:rRNA binding"/>
    <property type="evidence" value="ECO:0007669"/>
    <property type="project" value="UniProtKB-UniRule"/>
</dbReference>
<comment type="caution">
    <text evidence="8">The sequence shown here is derived from an EMBL/GenBank/DDBJ whole genome shotgun (WGS) entry which is preliminary data.</text>
</comment>
<feature type="compositionally biased region" description="Basic residues" evidence="6">
    <location>
        <begin position="31"/>
        <end position="43"/>
    </location>
</feature>
<accession>A0A1F6GMN3</accession>
<comment type="function">
    <text evidence="4">Binds to the 23S rRNA.</text>
</comment>